<keyword evidence="3" id="KW-1185">Reference proteome</keyword>
<dbReference type="EMBL" id="KV417523">
    <property type="protein sequence ID" value="KZP25003.1"/>
    <property type="molecule type" value="Genomic_DNA"/>
</dbReference>
<gene>
    <name evidence="2" type="ORF">FIBSPDRAFT_888448</name>
</gene>
<dbReference type="AlphaFoldDB" id="A0A166NH67"/>
<evidence type="ECO:0000313" key="3">
    <source>
        <dbReference type="Proteomes" id="UP000076532"/>
    </source>
</evidence>
<evidence type="ECO:0000313" key="2">
    <source>
        <dbReference type="EMBL" id="KZP25003.1"/>
    </source>
</evidence>
<accession>A0A166NH67</accession>
<protein>
    <submittedName>
        <fullName evidence="2">Uncharacterized protein</fullName>
    </submittedName>
</protein>
<feature type="compositionally biased region" description="Polar residues" evidence="1">
    <location>
        <begin position="137"/>
        <end position="153"/>
    </location>
</feature>
<feature type="region of interest" description="Disordered" evidence="1">
    <location>
        <begin position="1"/>
        <end position="39"/>
    </location>
</feature>
<sequence>MRVDTRPEPASKFGLKLSRRRIYSEPKGNFKPQLRRRTECSQVSPKAGLTLISFGVSALYFTGEKANTKGADRNKNSKVRESAHDGGSRGGEGGRGGGGAGDGGERGGGGGGGGGAGGGAGADRNTPLKLPWLRPPLTNTNGRLSTKTSANRKNPTLVAPNVQLLYTSLEQTGRERIIGVVRVSDCPEPIYGRGCSRDLRRREGLEEGGAVEVIEAGVASGAVAARGRVLGEDESRGATCRLERYVREVGRERRGARVICVATGATVSARPREHTFVSADGEPGVAGGIGRVLAAGYRLLAVRWDGEGCRRDNVRVASVVVRRSPAPGTPLVTDLPVCLGLVKSTGRALEDEHPADPETERGTGTVVRILNPLTRARTVGVRPAVFWPPTKIHEDQAALCFDCVRSGAHGVKRAGRGGRHCRGPGHILSTTYVRLSGGPLWPSFYHTGIVDSVSFFSLLAPPVSAAAYEGADVTDLVRGEAVPTALAYCTDFLPAPSSGSFAESKDRFEKGLAEGEGVTTRAPTLLAAS</sequence>
<evidence type="ECO:0000256" key="1">
    <source>
        <dbReference type="SAM" id="MobiDB-lite"/>
    </source>
</evidence>
<feature type="region of interest" description="Disordered" evidence="1">
    <location>
        <begin position="68"/>
        <end position="153"/>
    </location>
</feature>
<dbReference type="Proteomes" id="UP000076532">
    <property type="component" value="Unassembled WGS sequence"/>
</dbReference>
<name>A0A166NH67_9AGAM</name>
<feature type="compositionally biased region" description="Basic and acidic residues" evidence="1">
    <location>
        <begin position="68"/>
        <end position="87"/>
    </location>
</feature>
<organism evidence="2 3">
    <name type="scientific">Athelia psychrophila</name>
    <dbReference type="NCBI Taxonomy" id="1759441"/>
    <lineage>
        <taxon>Eukaryota</taxon>
        <taxon>Fungi</taxon>
        <taxon>Dikarya</taxon>
        <taxon>Basidiomycota</taxon>
        <taxon>Agaricomycotina</taxon>
        <taxon>Agaricomycetes</taxon>
        <taxon>Agaricomycetidae</taxon>
        <taxon>Atheliales</taxon>
        <taxon>Atheliaceae</taxon>
        <taxon>Athelia</taxon>
    </lineage>
</organism>
<reference evidence="2 3" key="1">
    <citation type="journal article" date="2016" name="Mol. Biol. Evol.">
        <title>Comparative Genomics of Early-Diverging Mushroom-Forming Fungi Provides Insights into the Origins of Lignocellulose Decay Capabilities.</title>
        <authorList>
            <person name="Nagy L.G."/>
            <person name="Riley R."/>
            <person name="Tritt A."/>
            <person name="Adam C."/>
            <person name="Daum C."/>
            <person name="Floudas D."/>
            <person name="Sun H."/>
            <person name="Yadav J.S."/>
            <person name="Pangilinan J."/>
            <person name="Larsson K.H."/>
            <person name="Matsuura K."/>
            <person name="Barry K."/>
            <person name="Labutti K."/>
            <person name="Kuo R."/>
            <person name="Ohm R.A."/>
            <person name="Bhattacharya S.S."/>
            <person name="Shirouzu T."/>
            <person name="Yoshinaga Y."/>
            <person name="Martin F.M."/>
            <person name="Grigoriev I.V."/>
            <person name="Hibbett D.S."/>
        </authorList>
    </citation>
    <scope>NUCLEOTIDE SEQUENCE [LARGE SCALE GENOMIC DNA]</scope>
    <source>
        <strain evidence="2 3">CBS 109695</strain>
    </source>
</reference>
<feature type="compositionally biased region" description="Gly residues" evidence="1">
    <location>
        <begin position="88"/>
        <end position="121"/>
    </location>
</feature>
<proteinExistence type="predicted"/>